<dbReference type="InterPro" id="IPR038721">
    <property type="entry name" value="IS701-like_DDE_dom"/>
</dbReference>
<accession>A0A2Z4JAU7</accession>
<gene>
    <name evidence="2" type="ORF">DN051_38635</name>
</gene>
<sequence>MGVQRQYAGTAGRIENSQVCCLSRLLHPAGPCGDRPGTVRSALLDRGPGPLPGCRDAGMPDTVGFTMKPALATRMIGCALDAGVPASWVAGDEVCGAIRTCEPSWRDAIGYVLAVARDHQITTRAGKLRADTLVKKLPKRAW</sequence>
<proteinExistence type="predicted"/>
<organism evidence="2 3">
    <name type="scientific">Streptomyces cadmiisoli</name>
    <dbReference type="NCBI Taxonomy" id="2184053"/>
    <lineage>
        <taxon>Bacteria</taxon>
        <taxon>Bacillati</taxon>
        <taxon>Actinomycetota</taxon>
        <taxon>Actinomycetes</taxon>
        <taxon>Kitasatosporales</taxon>
        <taxon>Streptomycetaceae</taxon>
        <taxon>Streptomyces</taxon>
        <taxon>Streptomyces aurantiacus group</taxon>
    </lineage>
</organism>
<evidence type="ECO:0000259" key="1">
    <source>
        <dbReference type="Pfam" id="PF13546"/>
    </source>
</evidence>
<evidence type="ECO:0000313" key="2">
    <source>
        <dbReference type="EMBL" id="AWW41828.1"/>
    </source>
</evidence>
<keyword evidence="3" id="KW-1185">Reference proteome</keyword>
<dbReference type="AlphaFoldDB" id="A0A2Z4JAU7"/>
<protein>
    <recommendedName>
        <fullName evidence="1">Transposase IS701-like DDE domain-containing protein</fullName>
    </recommendedName>
</protein>
<dbReference type="Proteomes" id="UP000249616">
    <property type="component" value="Chromosome"/>
</dbReference>
<feature type="domain" description="Transposase IS701-like DDE" evidence="1">
    <location>
        <begin position="2"/>
        <end position="97"/>
    </location>
</feature>
<evidence type="ECO:0000313" key="3">
    <source>
        <dbReference type="Proteomes" id="UP000249616"/>
    </source>
</evidence>
<dbReference type="KEGG" id="scad:DN051_38635"/>
<dbReference type="EMBL" id="CP030073">
    <property type="protein sequence ID" value="AWW41828.1"/>
    <property type="molecule type" value="Genomic_DNA"/>
</dbReference>
<reference evidence="2 3" key="1">
    <citation type="journal article" date="2019" name="Int. J. Syst. Evol. Microbiol.">
        <title>Streptomyces cadmiisoli sp. nov., a novel actinomycete isolated from cadmium-contaminated soil.</title>
        <authorList>
            <person name="Li K."/>
            <person name="Tang X."/>
            <person name="Zhao J."/>
            <person name="Guo Y."/>
            <person name="Tang Y."/>
            <person name="Gao J."/>
        </authorList>
    </citation>
    <scope>NUCLEOTIDE SEQUENCE [LARGE SCALE GENOMIC DNA]</scope>
    <source>
        <strain evidence="2 3">ZFG47</strain>
    </source>
</reference>
<name>A0A2Z4JAU7_9ACTN</name>
<dbReference type="Pfam" id="PF13546">
    <property type="entry name" value="DDE_5"/>
    <property type="match status" value="1"/>
</dbReference>